<feature type="region of interest" description="Disordered" evidence="1">
    <location>
        <begin position="77"/>
        <end position="108"/>
    </location>
</feature>
<organism evidence="2 3">
    <name type="scientific">Microbacterium caowuchunii</name>
    <dbReference type="NCBI Taxonomy" id="2614638"/>
    <lineage>
        <taxon>Bacteria</taxon>
        <taxon>Bacillati</taxon>
        <taxon>Actinomycetota</taxon>
        <taxon>Actinomycetes</taxon>
        <taxon>Micrococcales</taxon>
        <taxon>Microbacteriaceae</taxon>
        <taxon>Microbacterium</taxon>
    </lineage>
</organism>
<dbReference type="Proteomes" id="UP000326838">
    <property type="component" value="Unassembled WGS sequence"/>
</dbReference>
<keyword evidence="3" id="KW-1185">Reference proteome</keyword>
<dbReference type="AlphaFoldDB" id="A0A5N0T8D9"/>
<evidence type="ECO:0000313" key="2">
    <source>
        <dbReference type="EMBL" id="KAA9131200.1"/>
    </source>
</evidence>
<evidence type="ECO:0000256" key="1">
    <source>
        <dbReference type="SAM" id="MobiDB-lite"/>
    </source>
</evidence>
<gene>
    <name evidence="2" type="ORF">F6B40_12985</name>
</gene>
<reference evidence="3" key="1">
    <citation type="submission" date="2019-09" db="EMBL/GenBank/DDBJ databases">
        <title>Mumia zhuanghuii sp. nov. isolated from the intestinal contents of plateau pika (Ochotona curzoniae) in the Qinghai-Tibet plateau of China.</title>
        <authorList>
            <person name="Tian Z."/>
        </authorList>
    </citation>
    <scope>NUCLEOTIDE SEQUENCE [LARGE SCALE GENOMIC DNA]</scope>
    <source>
        <strain evidence="3">L-033</strain>
    </source>
</reference>
<dbReference type="EMBL" id="VYUY01000018">
    <property type="protein sequence ID" value="KAA9131200.1"/>
    <property type="molecule type" value="Genomic_DNA"/>
</dbReference>
<name>A0A5N0T8D9_9MICO</name>
<dbReference type="RefSeq" id="WP_150894705.1">
    <property type="nucleotide sequence ID" value="NZ_VYUY01000018.1"/>
</dbReference>
<accession>A0A5N0T8D9</accession>
<sequence>MKIVASADWREALPFETPVSAAEVAPGEPTRCATCGTDAPALPREELWAVKHRHPNNHAGFVRFYCAEHKPEVVAPAPAAAAPAKKKAAAPRERRAPAAPKPTPGHERPRAVCPTCYMEVSAKGLCGTCGNTIS</sequence>
<comment type="caution">
    <text evidence="2">The sequence shown here is derived from an EMBL/GenBank/DDBJ whole genome shotgun (WGS) entry which is preliminary data.</text>
</comment>
<proteinExistence type="predicted"/>
<evidence type="ECO:0000313" key="3">
    <source>
        <dbReference type="Proteomes" id="UP000326838"/>
    </source>
</evidence>
<protein>
    <submittedName>
        <fullName evidence="2">Glucose-6-phosphate dehydrogenase</fullName>
    </submittedName>
</protein>